<evidence type="ECO:0000313" key="2">
    <source>
        <dbReference type="EMBL" id="OGL69900.1"/>
    </source>
</evidence>
<keyword evidence="1" id="KW-1133">Transmembrane helix</keyword>
<dbReference type="STRING" id="1802389.A3C17_04515"/>
<protein>
    <recommendedName>
        <fullName evidence="4">Polysaccharide chain length determinant N-terminal domain-containing protein</fullName>
    </recommendedName>
</protein>
<accession>A0A1F7TV39</accession>
<dbReference type="AlphaFoldDB" id="A0A1F7TV39"/>
<organism evidence="2 3">
    <name type="scientific">Candidatus Uhrbacteria bacterium RIFCSPHIGHO2_02_FULL_53_13</name>
    <dbReference type="NCBI Taxonomy" id="1802389"/>
    <lineage>
        <taxon>Bacteria</taxon>
        <taxon>Candidatus Uhriibacteriota</taxon>
    </lineage>
</organism>
<keyword evidence="1" id="KW-0472">Membrane</keyword>
<comment type="caution">
    <text evidence="2">The sequence shown here is derived from an EMBL/GenBank/DDBJ whole genome shotgun (WGS) entry which is preliminary data.</text>
</comment>
<feature type="transmembrane region" description="Helical" evidence="1">
    <location>
        <begin position="179"/>
        <end position="200"/>
    </location>
</feature>
<evidence type="ECO:0000256" key="1">
    <source>
        <dbReference type="SAM" id="Phobius"/>
    </source>
</evidence>
<sequence length="215" mass="23855">MTSHRITTVLTRYKTTVLLFAVAGLLLGTVLSFVRPLEYRASTRLLITQGTLSADAYTASRSAERIADDLAQIVFTSTFFEQVMDAGYNIDKDQFPPEETQGAKRRKKWSRTVGASVTRGTGLLTVSVFHKDPKQARQIAEAISFVLTQRGWQYTSGKDITVRQVDASLVTKYPVRPNIPANAFVGLVLGALVGGVFVVVRADQEERRGRFMHRS</sequence>
<name>A0A1F7TV39_9BACT</name>
<dbReference type="EMBL" id="MGDX01000041">
    <property type="protein sequence ID" value="OGL69900.1"/>
    <property type="molecule type" value="Genomic_DNA"/>
</dbReference>
<dbReference type="Proteomes" id="UP000177097">
    <property type="component" value="Unassembled WGS sequence"/>
</dbReference>
<evidence type="ECO:0000313" key="3">
    <source>
        <dbReference type="Proteomes" id="UP000177097"/>
    </source>
</evidence>
<gene>
    <name evidence="2" type="ORF">A3C17_04515</name>
</gene>
<evidence type="ECO:0008006" key="4">
    <source>
        <dbReference type="Google" id="ProtNLM"/>
    </source>
</evidence>
<reference evidence="2 3" key="1">
    <citation type="journal article" date="2016" name="Nat. Commun.">
        <title>Thousands of microbial genomes shed light on interconnected biogeochemical processes in an aquifer system.</title>
        <authorList>
            <person name="Anantharaman K."/>
            <person name="Brown C.T."/>
            <person name="Hug L.A."/>
            <person name="Sharon I."/>
            <person name="Castelle C.J."/>
            <person name="Probst A.J."/>
            <person name="Thomas B.C."/>
            <person name="Singh A."/>
            <person name="Wilkins M.J."/>
            <person name="Karaoz U."/>
            <person name="Brodie E.L."/>
            <person name="Williams K.H."/>
            <person name="Hubbard S.S."/>
            <person name="Banfield J.F."/>
        </authorList>
    </citation>
    <scope>NUCLEOTIDE SEQUENCE [LARGE SCALE GENOMIC DNA]</scope>
</reference>
<keyword evidence="1" id="KW-0812">Transmembrane</keyword>
<proteinExistence type="predicted"/>